<organism evidence="2 3">
    <name type="scientific">Zymoseptoria tritici ST99CH_1E4</name>
    <dbReference type="NCBI Taxonomy" id="1276532"/>
    <lineage>
        <taxon>Eukaryota</taxon>
        <taxon>Fungi</taxon>
        <taxon>Dikarya</taxon>
        <taxon>Ascomycota</taxon>
        <taxon>Pezizomycotina</taxon>
        <taxon>Dothideomycetes</taxon>
        <taxon>Dothideomycetidae</taxon>
        <taxon>Mycosphaerellales</taxon>
        <taxon>Mycosphaerellaceae</taxon>
        <taxon>Zymoseptoria</taxon>
    </lineage>
</organism>
<dbReference type="Proteomes" id="UP000245764">
    <property type="component" value="Chromosome 10"/>
</dbReference>
<protein>
    <submittedName>
        <fullName evidence="2">Uncharacterized protein</fullName>
    </submittedName>
</protein>
<feature type="compositionally biased region" description="Acidic residues" evidence="1">
    <location>
        <begin position="245"/>
        <end position="256"/>
    </location>
</feature>
<dbReference type="EMBL" id="LT854262">
    <property type="protein sequence ID" value="SMR59399.1"/>
    <property type="molecule type" value="Genomic_DNA"/>
</dbReference>
<accession>A0A2H1H0R3</accession>
<reference evidence="3" key="1">
    <citation type="submission" date="2017-05" db="EMBL/GenBank/DDBJ databases">
        <authorList>
            <person name="Song R."/>
            <person name="Chenine A.L."/>
            <person name="Ruprecht R.M."/>
        </authorList>
    </citation>
    <scope>NUCLEOTIDE SEQUENCE [LARGE SCALE GENOMIC DNA]</scope>
</reference>
<feature type="compositionally biased region" description="Low complexity" evidence="1">
    <location>
        <begin position="188"/>
        <end position="239"/>
    </location>
</feature>
<sequence length="474" mass="51863">MAFRTSSEMMRDTSANMLISGPTEAIAKLQTAFSTERLTLPTQYFDSGEKAFDLATAYQLKKGTFPTLQDIEEFEPILESAMRWPEYTGKEEEIIAEFSKIMPPIGDGGFDVNKTMMDLRLVSRAHHEDRVYEIGLITQVAGQAASHVVLISSYPGRLATDTMWMVRQVEVTSGGAQRERWGALTETAAVSQQAPAAVPSIESSPPTPSARSTLPAAPTAPTITATVASSTSGDASSSTIPTQNDAEDPDSDPDAEYEIDDEYERDYGYEEDTAGATMPQGVAPNPSAMKIALTDLMVSPDPSAGAGLTDDQLLDGRIDPDKLVGDIIFDLALRHSTPTLETRINAIYTALNLPTRGRNTYTKRVSNAFDARAEKMEPLDVNGVPIPIGILKYQFDWFRYERKLRGRKPHMADYENKGKKKGNWSAPKNPARAQKRKAARIADSGSSNNAAPPLKRGRKMRKTELGSESDDEKS</sequence>
<proteinExistence type="predicted"/>
<evidence type="ECO:0000313" key="2">
    <source>
        <dbReference type="EMBL" id="SMR59399.1"/>
    </source>
</evidence>
<dbReference type="AlphaFoldDB" id="A0A2H1H0R3"/>
<feature type="region of interest" description="Disordered" evidence="1">
    <location>
        <begin position="185"/>
        <end position="256"/>
    </location>
</feature>
<gene>
    <name evidence="2" type="ORF">ZT1E4_G10134</name>
</gene>
<name>A0A2H1H0R3_ZYMTR</name>
<evidence type="ECO:0000256" key="1">
    <source>
        <dbReference type="SAM" id="MobiDB-lite"/>
    </source>
</evidence>
<feature type="region of interest" description="Disordered" evidence="1">
    <location>
        <begin position="411"/>
        <end position="474"/>
    </location>
</feature>
<evidence type="ECO:0000313" key="3">
    <source>
        <dbReference type="Proteomes" id="UP000245764"/>
    </source>
</evidence>